<protein>
    <submittedName>
        <fullName evidence="2">Uncharacterized protein</fullName>
    </submittedName>
</protein>
<dbReference type="EMBL" id="MDYP01000043">
    <property type="protein sequence ID" value="OQE01282.1"/>
    <property type="molecule type" value="Genomic_DNA"/>
</dbReference>
<sequence length="99" mass="10748">MATYANLLDTTTITGNEREFLTSLLAQSGINHQDPILAPERSAGSSTIATRPHTSTTTPRRTADKGTQLPWNINDYEILLFKALFNISVTGDGPRQSTG</sequence>
<gene>
    <name evidence="2" type="ORF">PENVUL_c043G04333</name>
</gene>
<name>A0A1V6RHJ6_9EURO</name>
<feature type="compositionally biased region" description="Low complexity" evidence="1">
    <location>
        <begin position="46"/>
        <end position="60"/>
    </location>
</feature>
<proteinExistence type="predicted"/>
<dbReference type="Proteomes" id="UP000191518">
    <property type="component" value="Unassembled WGS sequence"/>
</dbReference>
<evidence type="ECO:0000313" key="2">
    <source>
        <dbReference type="EMBL" id="OQE01282.1"/>
    </source>
</evidence>
<keyword evidence="3" id="KW-1185">Reference proteome</keyword>
<dbReference type="AlphaFoldDB" id="A0A1V6RHJ6"/>
<reference evidence="3" key="1">
    <citation type="journal article" date="2017" name="Nat. Microbiol.">
        <title>Global analysis of biosynthetic gene clusters reveals vast potential of secondary metabolite production in Penicillium species.</title>
        <authorList>
            <person name="Nielsen J.C."/>
            <person name="Grijseels S."/>
            <person name="Prigent S."/>
            <person name="Ji B."/>
            <person name="Dainat J."/>
            <person name="Nielsen K.F."/>
            <person name="Frisvad J.C."/>
            <person name="Workman M."/>
            <person name="Nielsen J."/>
        </authorList>
    </citation>
    <scope>NUCLEOTIDE SEQUENCE [LARGE SCALE GENOMIC DNA]</scope>
    <source>
        <strain evidence="3">IBT 29486</strain>
    </source>
</reference>
<evidence type="ECO:0000313" key="3">
    <source>
        <dbReference type="Proteomes" id="UP000191518"/>
    </source>
</evidence>
<accession>A0A1V6RHJ6</accession>
<organism evidence="2 3">
    <name type="scientific">Penicillium vulpinum</name>
    <dbReference type="NCBI Taxonomy" id="29845"/>
    <lineage>
        <taxon>Eukaryota</taxon>
        <taxon>Fungi</taxon>
        <taxon>Dikarya</taxon>
        <taxon>Ascomycota</taxon>
        <taxon>Pezizomycotina</taxon>
        <taxon>Eurotiomycetes</taxon>
        <taxon>Eurotiomycetidae</taxon>
        <taxon>Eurotiales</taxon>
        <taxon>Aspergillaceae</taxon>
        <taxon>Penicillium</taxon>
    </lineage>
</organism>
<feature type="region of interest" description="Disordered" evidence="1">
    <location>
        <begin position="35"/>
        <end position="67"/>
    </location>
</feature>
<comment type="caution">
    <text evidence="2">The sequence shown here is derived from an EMBL/GenBank/DDBJ whole genome shotgun (WGS) entry which is preliminary data.</text>
</comment>
<evidence type="ECO:0000256" key="1">
    <source>
        <dbReference type="SAM" id="MobiDB-lite"/>
    </source>
</evidence>